<proteinExistence type="inferred from homology"/>
<dbReference type="GO" id="GO:0080044">
    <property type="term" value="F:quercetin 7-O-glucosyltransferase activity"/>
    <property type="evidence" value="ECO:0007669"/>
    <property type="project" value="TreeGrafter"/>
</dbReference>
<dbReference type="FunFam" id="3.40.50.2000:FF:000040">
    <property type="entry name" value="UDP-glycosyltransferase 76C1"/>
    <property type="match status" value="3"/>
</dbReference>
<dbReference type="PaxDb" id="65489-OBART07G08450.1"/>
<accession>A0A0D3GP18</accession>
<reference evidence="3" key="2">
    <citation type="submission" date="2015-03" db="UniProtKB">
        <authorList>
            <consortium name="EnsemblPlants"/>
        </authorList>
    </citation>
    <scope>IDENTIFICATION</scope>
</reference>
<name>A0A0D3GP18_9ORYZ</name>
<sequence>MASVDGATRRGGGDGSSRRRRVLVFPLPFQGHINPMLQLAGALQLSVTVLHTRFNAIDPSRYPELAFAEVPDGIPPDVAANGNIVDIIVALNVAMDGGESSPSFRDVLASVVAADDEGRKPRASCLIIDGNLMAAQKAAAELGLPTLVLRTGSAACLRCYLAYPALLQKGYLPPKESQLYEPVEELPPLRVRDLYYTSNANQELVRKVLGWIAETARNSNGVVINTFDELEPAELERIRRELDGDGVAIVLAAGPLHKLSPMNAGGSLHMRPDRSCIEWLDTQATGSVLYVSFGSLASLDSNEFLEVAWGLESSGQPFLWVVRPDLVKGLDKPSLPDGFERAVEGRGKVIKWAPQQEVLAHHAVGGFWTHSGWNSMLESVSEGVPMICKPQFADQMLNTRYLEAVWAVGFELVGKLERGEIKKAIKRLMVEKEGAEIRERAKELKKKMDQCLESSGSSQIAINSASVVGGGARHGGERRRRVLVFPLPFQGHTNPMLQLAGALHGRGGLCVTVLHTRFNALDPSRHPELAFVEVADGIPPDVAARGRVAEIILAMNAAMEATEDESGAASPSNIREVLASVVAAGEGQPRVACLVIDSHLLAVQKAAAGLGIPTLVLRTGSAACLRCYLAYDMLLQKGYLPPKESQLYEPVKELPPLRVRDLFSTNDELVFEVLARIAETVRNSNGVVINTFEELEPMELERVHGELGDDSVATVLATGPLHRLSSMNTGSNTFNLRQDQSCIEWLDTQATGSVLYVSFGSLASMDSDEFMEVAFGLEKSGHPFLWVVRPNLVRGVERACLPDGFESAVEGRGKVIKWAPQQEVLAHRAVGGFWTHGGWNSILESICEGVPMICRPQFADQMINTRYVEAVWGAGFELEGKLEWCKIEKAIMKLMGKNEGAEMRERANELKNKVARCLEDGGSSQIAIDRLPTAGETTATMAGARDRGDGRAPRGHVVLFPLPFQGHLSPMLQLAGALHARGLAATIMALNAAIEASGCARDALASLMSGPERPACLVIDAALPGAQKAAAELGLPTIVLHTGSAAAFRLFRSYAMLREKGYLPAKESELNRPVEEMPPLRVSDLFDPSKYFNEEMANKILALSTETTTNSSGTVVNTFEALETPELRSVRDELGATIPVFAIGPLHKLTSNGDRSSLLDQDQSCIEWLDTKEPGSVLYVSFGSVVMVSQDEFKEVAWGLANSGRPFLWVVRPGLVIGVSGKLELPEGFVEAVEGRCKVVDWAPQTEVLAHHAVGGFWTHNGWNSTLESIYEGVPMLSRPIFGDQLVTARYVQETWQIGFRVEGKLERGKIEEAIRRLMEGEEGAEVKQRADELKKKILICLKNGGSTQQAIDKLRSLLVPRKSQAPGPR</sequence>
<dbReference type="Proteomes" id="UP000026960">
    <property type="component" value="Chromosome 7"/>
</dbReference>
<dbReference type="GO" id="GO:0080043">
    <property type="term" value="F:quercetin 3-O-glucosyltransferase activity"/>
    <property type="evidence" value="ECO:0007669"/>
    <property type="project" value="TreeGrafter"/>
</dbReference>
<keyword evidence="2" id="KW-0808">Transferase</keyword>
<evidence type="ECO:0000256" key="2">
    <source>
        <dbReference type="ARBA" id="ARBA00022679"/>
    </source>
</evidence>
<dbReference type="Gene3D" id="3.40.50.2000">
    <property type="entry name" value="Glycogen Phosphorylase B"/>
    <property type="match status" value="7"/>
</dbReference>
<dbReference type="Pfam" id="PF00201">
    <property type="entry name" value="UDPGT"/>
    <property type="match status" value="3"/>
</dbReference>
<organism evidence="3">
    <name type="scientific">Oryza barthii</name>
    <dbReference type="NCBI Taxonomy" id="65489"/>
    <lineage>
        <taxon>Eukaryota</taxon>
        <taxon>Viridiplantae</taxon>
        <taxon>Streptophyta</taxon>
        <taxon>Embryophyta</taxon>
        <taxon>Tracheophyta</taxon>
        <taxon>Spermatophyta</taxon>
        <taxon>Magnoliopsida</taxon>
        <taxon>Liliopsida</taxon>
        <taxon>Poales</taxon>
        <taxon>Poaceae</taxon>
        <taxon>BOP clade</taxon>
        <taxon>Oryzoideae</taxon>
        <taxon>Oryzeae</taxon>
        <taxon>Oryzinae</taxon>
        <taxon>Oryza</taxon>
    </lineage>
</organism>
<dbReference type="EnsemblPlants" id="OBART07G08450.1">
    <property type="protein sequence ID" value="OBART07G08450.1"/>
    <property type="gene ID" value="OBART07G08450"/>
</dbReference>
<evidence type="ECO:0000313" key="4">
    <source>
        <dbReference type="Proteomes" id="UP000026960"/>
    </source>
</evidence>
<protein>
    <recommendedName>
        <fullName evidence="5">UDP-glycosyltransferases domain-containing protein</fullName>
    </recommendedName>
</protein>
<dbReference type="PANTHER" id="PTHR11926">
    <property type="entry name" value="GLUCOSYL/GLUCURONOSYL TRANSFERASES"/>
    <property type="match status" value="1"/>
</dbReference>
<evidence type="ECO:0008006" key="5">
    <source>
        <dbReference type="Google" id="ProtNLM"/>
    </source>
</evidence>
<keyword evidence="4" id="KW-1185">Reference proteome</keyword>
<dbReference type="InterPro" id="IPR002213">
    <property type="entry name" value="UDP_glucos_trans"/>
</dbReference>
<dbReference type="CDD" id="cd03784">
    <property type="entry name" value="GT1_Gtf-like"/>
    <property type="match status" value="3"/>
</dbReference>
<dbReference type="HOGENOM" id="CLU_001724_8_0_1"/>
<reference evidence="3" key="1">
    <citation type="journal article" date="2009" name="Rice">
        <title>De Novo Next Generation Sequencing of Plant Genomes.</title>
        <authorList>
            <person name="Rounsley S."/>
            <person name="Marri P.R."/>
            <person name="Yu Y."/>
            <person name="He R."/>
            <person name="Sisneros N."/>
            <person name="Goicoechea J.L."/>
            <person name="Lee S.J."/>
            <person name="Angelova A."/>
            <person name="Kudrna D."/>
            <person name="Luo M."/>
            <person name="Affourtit J."/>
            <person name="Desany B."/>
            <person name="Knight J."/>
            <person name="Niazi F."/>
            <person name="Egholm M."/>
            <person name="Wing R.A."/>
        </authorList>
    </citation>
    <scope>NUCLEOTIDE SEQUENCE [LARGE SCALE GENOMIC DNA]</scope>
    <source>
        <strain evidence="3">cv. IRGC 105608</strain>
    </source>
</reference>
<dbReference type="PANTHER" id="PTHR11926:SF1451">
    <property type="entry name" value="OS07G0241500 PROTEIN"/>
    <property type="match status" value="1"/>
</dbReference>
<dbReference type="SUPFAM" id="SSF53756">
    <property type="entry name" value="UDP-Glycosyltransferase/glycogen phosphorylase"/>
    <property type="match status" value="3"/>
</dbReference>
<evidence type="ECO:0000313" key="3">
    <source>
        <dbReference type="EnsemblPlants" id="OBART07G08450.1"/>
    </source>
</evidence>
<comment type="similarity">
    <text evidence="1">Belongs to the UDP-glycosyltransferase family.</text>
</comment>
<evidence type="ECO:0000256" key="1">
    <source>
        <dbReference type="ARBA" id="ARBA00009995"/>
    </source>
</evidence>
<dbReference type="Gramene" id="OBART07G08450.1">
    <property type="protein sequence ID" value="OBART07G08450.1"/>
    <property type="gene ID" value="OBART07G08450"/>
</dbReference>
<dbReference type="FunFam" id="3.40.50.2000:FF:000199">
    <property type="entry name" value="UDP-glycosyltransferase 76C1"/>
    <property type="match status" value="1"/>
</dbReference>
<dbReference type="eggNOG" id="KOG1192">
    <property type="taxonomic scope" value="Eukaryota"/>
</dbReference>